<evidence type="ECO:0000313" key="11">
    <source>
        <dbReference type="EMBL" id="CAF3712433.1"/>
    </source>
</evidence>
<dbReference type="InterPro" id="IPR000047">
    <property type="entry name" value="HTH_motif"/>
</dbReference>
<sequence length="397" mass="45743">MNRSIHINNNHIVNNSITRQQQQQQHLNHSRQEQIQQNDPLTSSSTILHQHHEAYVTCSSKTSFSVENTNYSLDENYDCIYSQKCFKSPPIATTSSPPSDNIYFSNKLLYLTSNDIKLRQKDKTCSTNNIAYDSSDYSYLSNDNDINRSTNDDYYSPSTGTVAIRTPSSLLDDQTTLYYNDYPSITSNTYNQFSIDTNPNSSWLTSNESNYPIQSFEQQCGYTATTPTTCDNYINTPKVYNTTDTNSSNNKDNHNPDSLSSSSAHSDQYTIQEPPRDRISPNQVLLQQHISETRYKWMQVKRNPAKTAGKPTDYNYQTPNTINNLNSNAGRTNFTNKQLTELEKEFHFSRYLTRARRIEIAASLGLNETQVKIWFQNRRMKAKKRLREIDVLTFESI</sequence>
<dbReference type="SUPFAM" id="SSF46689">
    <property type="entry name" value="Homeodomain-like"/>
    <property type="match status" value="1"/>
</dbReference>
<dbReference type="AlphaFoldDB" id="A0A814C049"/>
<feature type="region of interest" description="Disordered" evidence="8">
    <location>
        <begin position="304"/>
        <end position="330"/>
    </location>
</feature>
<feature type="domain" description="Homeobox" evidence="9">
    <location>
        <begin position="325"/>
        <end position="385"/>
    </location>
</feature>
<dbReference type="FunFam" id="1.10.10.60:FF:000113">
    <property type="entry name" value="homeobox protein Hox-B1"/>
    <property type="match status" value="1"/>
</dbReference>
<dbReference type="SMART" id="SM00389">
    <property type="entry name" value="HOX"/>
    <property type="match status" value="1"/>
</dbReference>
<evidence type="ECO:0000256" key="7">
    <source>
        <dbReference type="RuleBase" id="RU000682"/>
    </source>
</evidence>
<evidence type="ECO:0000259" key="9">
    <source>
        <dbReference type="PROSITE" id="PS50071"/>
    </source>
</evidence>
<dbReference type="Gene3D" id="1.10.10.60">
    <property type="entry name" value="Homeodomain-like"/>
    <property type="match status" value="1"/>
</dbReference>
<dbReference type="PROSITE" id="PS50071">
    <property type="entry name" value="HOMEOBOX_2"/>
    <property type="match status" value="1"/>
</dbReference>
<dbReference type="Proteomes" id="UP000663829">
    <property type="component" value="Unassembled WGS sequence"/>
</dbReference>
<feature type="DNA-binding region" description="Homeobox" evidence="6">
    <location>
        <begin position="327"/>
        <end position="386"/>
    </location>
</feature>
<dbReference type="PRINTS" id="PR00031">
    <property type="entry name" value="HTHREPRESSR"/>
</dbReference>
<feature type="compositionally biased region" description="Polar residues" evidence="8">
    <location>
        <begin position="33"/>
        <end position="43"/>
    </location>
</feature>
<dbReference type="EMBL" id="CAJOBC010002046">
    <property type="protein sequence ID" value="CAF3712433.1"/>
    <property type="molecule type" value="Genomic_DNA"/>
</dbReference>
<dbReference type="OrthoDB" id="6159439at2759"/>
<protein>
    <recommendedName>
        <fullName evidence="9">Homeobox domain-containing protein</fullName>
    </recommendedName>
</protein>
<dbReference type="PANTHER" id="PTHR45946:SF4">
    <property type="entry name" value="HOMEOBOX PROTEIN ROUGH-RELATED"/>
    <property type="match status" value="1"/>
</dbReference>
<dbReference type="PROSITE" id="PS00027">
    <property type="entry name" value="HOMEOBOX_1"/>
    <property type="match status" value="1"/>
</dbReference>
<dbReference type="Proteomes" id="UP000681722">
    <property type="component" value="Unassembled WGS sequence"/>
</dbReference>
<evidence type="ECO:0000256" key="4">
    <source>
        <dbReference type="ARBA" id="ARBA00023155"/>
    </source>
</evidence>
<proteinExistence type="predicted"/>
<dbReference type="GO" id="GO:0000978">
    <property type="term" value="F:RNA polymerase II cis-regulatory region sequence-specific DNA binding"/>
    <property type="evidence" value="ECO:0007669"/>
    <property type="project" value="TreeGrafter"/>
</dbReference>
<dbReference type="InterPro" id="IPR046327">
    <property type="entry name" value="HXA1/B1/D1"/>
</dbReference>
<dbReference type="Pfam" id="PF00046">
    <property type="entry name" value="Homeodomain"/>
    <property type="match status" value="1"/>
</dbReference>
<dbReference type="InterPro" id="IPR009057">
    <property type="entry name" value="Homeodomain-like_sf"/>
</dbReference>
<dbReference type="GO" id="GO:0005634">
    <property type="term" value="C:nucleus"/>
    <property type="evidence" value="ECO:0007669"/>
    <property type="project" value="UniProtKB-SubCell"/>
</dbReference>
<name>A0A814C049_9BILA</name>
<gene>
    <name evidence="10" type="ORF">GPM918_LOCUS10394</name>
    <name evidence="11" type="ORF">SRO942_LOCUS10395</name>
</gene>
<reference evidence="10" key="1">
    <citation type="submission" date="2021-02" db="EMBL/GenBank/DDBJ databases">
        <authorList>
            <person name="Nowell W R."/>
        </authorList>
    </citation>
    <scope>NUCLEOTIDE SEQUENCE</scope>
</reference>
<evidence type="ECO:0000256" key="8">
    <source>
        <dbReference type="SAM" id="MobiDB-lite"/>
    </source>
</evidence>
<keyword evidence="12" id="KW-1185">Reference proteome</keyword>
<dbReference type="InterPro" id="IPR017970">
    <property type="entry name" value="Homeobox_CS"/>
</dbReference>
<feature type="compositionally biased region" description="Polar residues" evidence="8">
    <location>
        <begin position="314"/>
        <end position="330"/>
    </location>
</feature>
<dbReference type="InterPro" id="IPR001356">
    <property type="entry name" value="HD"/>
</dbReference>
<comment type="subcellular location">
    <subcellularLocation>
        <location evidence="1 6 7">Nucleus</location>
    </subcellularLocation>
</comment>
<dbReference type="CDD" id="cd00086">
    <property type="entry name" value="homeodomain"/>
    <property type="match status" value="1"/>
</dbReference>
<accession>A0A814C049</accession>
<organism evidence="10 12">
    <name type="scientific">Didymodactylos carnosus</name>
    <dbReference type="NCBI Taxonomy" id="1234261"/>
    <lineage>
        <taxon>Eukaryota</taxon>
        <taxon>Metazoa</taxon>
        <taxon>Spiralia</taxon>
        <taxon>Gnathifera</taxon>
        <taxon>Rotifera</taxon>
        <taxon>Eurotatoria</taxon>
        <taxon>Bdelloidea</taxon>
        <taxon>Philodinida</taxon>
        <taxon>Philodinidae</taxon>
        <taxon>Didymodactylos</taxon>
    </lineage>
</organism>
<evidence type="ECO:0000313" key="10">
    <source>
        <dbReference type="EMBL" id="CAF0935046.1"/>
    </source>
</evidence>
<feature type="compositionally biased region" description="Low complexity" evidence="8">
    <location>
        <begin position="241"/>
        <end position="266"/>
    </location>
</feature>
<dbReference type="PRINTS" id="PR00024">
    <property type="entry name" value="HOMEOBOX"/>
</dbReference>
<dbReference type="PANTHER" id="PTHR45946">
    <property type="entry name" value="HOMEOBOX PROTEIN ROUGH-RELATED"/>
    <property type="match status" value="1"/>
</dbReference>
<comment type="caution">
    <text evidence="10">The sequence shown here is derived from an EMBL/GenBank/DDBJ whole genome shotgun (WGS) entry which is preliminary data.</text>
</comment>
<feature type="region of interest" description="Disordered" evidence="8">
    <location>
        <begin position="241"/>
        <end position="282"/>
    </location>
</feature>
<dbReference type="GO" id="GO:0000981">
    <property type="term" value="F:DNA-binding transcription factor activity, RNA polymerase II-specific"/>
    <property type="evidence" value="ECO:0007669"/>
    <property type="project" value="InterPro"/>
</dbReference>
<feature type="compositionally biased region" description="Low complexity" evidence="8">
    <location>
        <begin position="1"/>
        <end position="25"/>
    </location>
</feature>
<keyword evidence="5 6" id="KW-0539">Nucleus</keyword>
<evidence type="ECO:0000313" key="12">
    <source>
        <dbReference type="Proteomes" id="UP000663829"/>
    </source>
</evidence>
<keyword evidence="4 6" id="KW-0371">Homeobox</keyword>
<dbReference type="InterPro" id="IPR020479">
    <property type="entry name" value="HD_metazoa"/>
</dbReference>
<evidence type="ECO:0000256" key="2">
    <source>
        <dbReference type="ARBA" id="ARBA00022473"/>
    </source>
</evidence>
<dbReference type="EMBL" id="CAJNOQ010002046">
    <property type="protein sequence ID" value="CAF0935046.1"/>
    <property type="molecule type" value="Genomic_DNA"/>
</dbReference>
<evidence type="ECO:0000256" key="6">
    <source>
        <dbReference type="PROSITE-ProRule" id="PRU00108"/>
    </source>
</evidence>
<evidence type="ECO:0000256" key="1">
    <source>
        <dbReference type="ARBA" id="ARBA00004123"/>
    </source>
</evidence>
<feature type="region of interest" description="Disordered" evidence="8">
    <location>
        <begin position="1"/>
        <end position="43"/>
    </location>
</feature>
<keyword evidence="3 6" id="KW-0238">DNA-binding</keyword>
<evidence type="ECO:0000256" key="5">
    <source>
        <dbReference type="ARBA" id="ARBA00023242"/>
    </source>
</evidence>
<evidence type="ECO:0000256" key="3">
    <source>
        <dbReference type="ARBA" id="ARBA00023125"/>
    </source>
</evidence>
<keyword evidence="2" id="KW-0217">Developmental protein</keyword>